<organism evidence="4 5">
    <name type="scientific">Frankliniella fusca</name>
    <dbReference type="NCBI Taxonomy" id="407009"/>
    <lineage>
        <taxon>Eukaryota</taxon>
        <taxon>Metazoa</taxon>
        <taxon>Ecdysozoa</taxon>
        <taxon>Arthropoda</taxon>
        <taxon>Hexapoda</taxon>
        <taxon>Insecta</taxon>
        <taxon>Pterygota</taxon>
        <taxon>Neoptera</taxon>
        <taxon>Paraneoptera</taxon>
        <taxon>Thysanoptera</taxon>
        <taxon>Terebrantia</taxon>
        <taxon>Thripoidea</taxon>
        <taxon>Thripidae</taxon>
        <taxon>Frankliniella</taxon>
    </lineage>
</organism>
<dbReference type="PANTHER" id="PTHR31912:SF34">
    <property type="entry name" value="NOTOCHORD-RELATED PROTEIN"/>
    <property type="match status" value="1"/>
</dbReference>
<keyword evidence="5" id="KW-1185">Reference proteome</keyword>
<dbReference type="SMART" id="SM00355">
    <property type="entry name" value="ZnF_C2H2"/>
    <property type="match status" value="2"/>
</dbReference>
<evidence type="ECO:0000313" key="5">
    <source>
        <dbReference type="Proteomes" id="UP001219518"/>
    </source>
</evidence>
<feature type="signal peptide" evidence="2">
    <location>
        <begin position="1"/>
        <end position="21"/>
    </location>
</feature>
<comment type="caution">
    <text evidence="4">The sequence shown here is derived from an EMBL/GenBank/DDBJ whole genome shotgun (WGS) entry which is preliminary data.</text>
</comment>
<dbReference type="InterPro" id="IPR013087">
    <property type="entry name" value="Znf_C2H2_type"/>
</dbReference>
<dbReference type="InterPro" id="IPR036236">
    <property type="entry name" value="Znf_C2H2_sf"/>
</dbReference>
<name>A0AAE1GT80_9NEOP</name>
<keyword evidence="2" id="KW-0732">Signal</keyword>
<dbReference type="PROSITE" id="PS00028">
    <property type="entry name" value="ZINC_FINGER_C2H2_1"/>
    <property type="match status" value="1"/>
</dbReference>
<dbReference type="EMBL" id="JAHWGI010000055">
    <property type="protein sequence ID" value="KAK3908368.1"/>
    <property type="molecule type" value="Genomic_DNA"/>
</dbReference>
<dbReference type="Proteomes" id="UP001219518">
    <property type="component" value="Unassembled WGS sequence"/>
</dbReference>
<feature type="region of interest" description="Disordered" evidence="1">
    <location>
        <begin position="663"/>
        <end position="703"/>
    </location>
</feature>
<gene>
    <name evidence="4" type="ORF">KUF71_018861</name>
</gene>
<dbReference type="SUPFAM" id="SSF57667">
    <property type="entry name" value="beta-beta-alpha zinc fingers"/>
    <property type="match status" value="1"/>
</dbReference>
<proteinExistence type="predicted"/>
<feature type="domain" description="C2H2-type" evidence="3">
    <location>
        <begin position="66"/>
        <end position="86"/>
    </location>
</feature>
<evidence type="ECO:0000256" key="2">
    <source>
        <dbReference type="SAM" id="SignalP"/>
    </source>
</evidence>
<protein>
    <submittedName>
        <fullName evidence="4">Chorion transcription factor Cf2</fullName>
    </submittedName>
</protein>
<feature type="compositionally biased region" description="Acidic residues" evidence="1">
    <location>
        <begin position="669"/>
        <end position="693"/>
    </location>
</feature>
<evidence type="ECO:0000256" key="1">
    <source>
        <dbReference type="SAM" id="MobiDB-lite"/>
    </source>
</evidence>
<dbReference type="AlphaFoldDB" id="A0AAE1GT80"/>
<evidence type="ECO:0000259" key="3">
    <source>
        <dbReference type="PROSITE" id="PS00028"/>
    </source>
</evidence>
<evidence type="ECO:0000313" key="4">
    <source>
        <dbReference type="EMBL" id="KAK3908368.1"/>
    </source>
</evidence>
<accession>A0AAE1GT80</accession>
<reference evidence="4" key="2">
    <citation type="journal article" date="2023" name="BMC Genomics">
        <title>Pest status, molecular evolution, and epigenetic factors derived from the genome assembly of Frankliniella fusca, a thysanopteran phytovirus vector.</title>
        <authorList>
            <person name="Catto M.A."/>
            <person name="Labadie P.E."/>
            <person name="Jacobson A.L."/>
            <person name="Kennedy G.G."/>
            <person name="Srinivasan R."/>
            <person name="Hunt B.G."/>
        </authorList>
    </citation>
    <scope>NUCLEOTIDE SEQUENCE</scope>
    <source>
        <strain evidence="4">PL_HMW_Pooled</strain>
    </source>
</reference>
<dbReference type="Gene3D" id="3.30.160.60">
    <property type="entry name" value="Classic Zinc Finger"/>
    <property type="match status" value="1"/>
</dbReference>
<feature type="chain" id="PRO_5041976925" evidence="2">
    <location>
        <begin position="22"/>
        <end position="968"/>
    </location>
</feature>
<sequence length="968" mass="110702">MCYGFTFISLLSLNDIVAIMSEQTQECDFLSLKCGNCGDSEVTYSTFKSLNEHYTNVHPGISQFFCGYCESVLLNKTSLIRHVKTHQEIGTRLSPRINQPPSLQEHQLERQGGNIINETFNHEDMDVYEETDDEMNSLVDSPRNDLRRTAAEVLLQLRSKASLTGAAIQRFQEGCNKLLQSQKDIILDQVAFHLREKGLPEDDLAAVLEEIKIPHDVFVDMDTIPKQLDLFAREFGLVKPEEKYLGTRIDKRLDPKLNTYLQTQVNETFMSVSITASLKSILSSKKIRNNIFKELASTDGVLRSYVDGYHFKDHPFLKRHRNVLHILLFYDELEVSNPLGSKTSIHKLGAFFFQVMNSPAHVSSQLSSIHLLALVYAEDMKTPGAFEKVLAPFVLEMKKLSSDEGVEIELDGKPFVLRAVLVAVAADALAAHDLLGLLSPSARYFCRQCMISRQELRQDGNCIGQPRTQETHDQQVEEVQENFSRSTLYGVKRSCPLYKVPFFKTVEGSVFDGFHDVLEGIAPLVVKLFLRNVIYVRKLLSLSEFNIRLSTFTFGIPDSKNKPSSNFVREMLSSRKKLKQTGSQMWCLMRALPFLVGDCLPEGDQHMELIFLLQDIMKIIFSFHIKPEDLDHLETLIFRHHELFKILYIDQVVELEREEVQLNENLEQPGEEPELDENIEENEDENEEQDEHEEPQRRRSKQKLTVHITNKFHHLKHYPDMIRKYGPAVRVWCAKFEGRLKIFRRHAAICCNFKNIPKTMAQMFQLSNVIQDGEEDSVQHSNGISVLICDVEGAEDVTGLTGADKILATNSASLFGEEYRPGLFVSLSDTHAPQFALISKVFVHEKIVYLQVKPWKTLCLSAKYNCFRVAPDDDATVQFINARNLSNFRAIAPWSPYDGRCDIYLSMRTSNLPWKSKPDSSPENNTCTRHGIWRVRGVDLCNGMLQLEEGAYEWRAGYHVAPFDSQRH</sequence>
<dbReference type="PANTHER" id="PTHR31912">
    <property type="entry name" value="IP13529P"/>
    <property type="match status" value="1"/>
</dbReference>
<reference evidence="4" key="1">
    <citation type="submission" date="2021-07" db="EMBL/GenBank/DDBJ databases">
        <authorList>
            <person name="Catto M.A."/>
            <person name="Jacobson A."/>
            <person name="Kennedy G."/>
            <person name="Labadie P."/>
            <person name="Hunt B.G."/>
            <person name="Srinivasan R."/>
        </authorList>
    </citation>
    <scope>NUCLEOTIDE SEQUENCE</scope>
    <source>
        <strain evidence="4">PL_HMW_Pooled</strain>
        <tissue evidence="4">Head</tissue>
    </source>
</reference>